<dbReference type="InterPro" id="IPR058240">
    <property type="entry name" value="rSAM_sf"/>
</dbReference>
<comment type="pathway">
    <text evidence="10">Cofactor biosynthesis; molybdopterin biosynthesis.</text>
</comment>
<comment type="catalytic activity">
    <reaction evidence="10">
        <text>GTP + AH2 + S-adenosyl-L-methionine = (8S)-3',8-cyclo-7,8-dihydroguanosine 5'-triphosphate + 5'-deoxyadenosine + L-methionine + A + H(+)</text>
        <dbReference type="Rhea" id="RHEA:49576"/>
        <dbReference type="ChEBI" id="CHEBI:13193"/>
        <dbReference type="ChEBI" id="CHEBI:15378"/>
        <dbReference type="ChEBI" id="CHEBI:17319"/>
        <dbReference type="ChEBI" id="CHEBI:17499"/>
        <dbReference type="ChEBI" id="CHEBI:37565"/>
        <dbReference type="ChEBI" id="CHEBI:57844"/>
        <dbReference type="ChEBI" id="CHEBI:59789"/>
        <dbReference type="ChEBI" id="CHEBI:131766"/>
        <dbReference type="EC" id="4.1.99.22"/>
    </reaction>
</comment>
<evidence type="ECO:0000256" key="9">
    <source>
        <dbReference type="ARBA" id="ARBA00023239"/>
    </source>
</evidence>
<dbReference type="GO" id="GO:0005525">
    <property type="term" value="F:GTP binding"/>
    <property type="evidence" value="ECO:0007669"/>
    <property type="project" value="UniProtKB-UniRule"/>
</dbReference>
<dbReference type="InterPro" id="IPR007197">
    <property type="entry name" value="rSAM"/>
</dbReference>
<feature type="binding site" evidence="10">
    <location>
        <position position="248"/>
    </location>
    <ligand>
        <name>[4Fe-4S] cluster</name>
        <dbReference type="ChEBI" id="CHEBI:49883"/>
        <label>2</label>
        <note>4Fe-4S-substrate</note>
    </ligand>
</feature>
<keyword evidence="5 10" id="KW-0408">Iron</keyword>
<dbReference type="InterPro" id="IPR050105">
    <property type="entry name" value="MoCo_biosynth_MoaA/MoaC"/>
</dbReference>
<dbReference type="InterPro" id="IPR010505">
    <property type="entry name" value="MoaA_twitch"/>
</dbReference>
<dbReference type="SFLD" id="SFLDS00029">
    <property type="entry name" value="Radical_SAM"/>
    <property type="match status" value="1"/>
</dbReference>
<dbReference type="Proteomes" id="UP001320159">
    <property type="component" value="Unassembled WGS sequence"/>
</dbReference>
<name>A0AAP2RC50_9EURY</name>
<keyword evidence="7 10" id="KW-0342">GTP-binding</keyword>
<comment type="function">
    <text evidence="10">Catalyzes the cyclization of GTP to (8S)-3',8-cyclo-7,8-dihydroguanosine 5'-triphosphate.</text>
</comment>
<dbReference type="PANTHER" id="PTHR22960:SF0">
    <property type="entry name" value="MOLYBDENUM COFACTOR BIOSYNTHESIS PROTEIN 1"/>
    <property type="match status" value="1"/>
</dbReference>
<evidence type="ECO:0000256" key="1">
    <source>
        <dbReference type="ARBA" id="ARBA00022485"/>
    </source>
</evidence>
<dbReference type="InterPro" id="IPR040064">
    <property type="entry name" value="MoaA-like"/>
</dbReference>
<keyword evidence="6 10" id="KW-0411">Iron-sulfur</keyword>
<evidence type="ECO:0000256" key="7">
    <source>
        <dbReference type="ARBA" id="ARBA00023134"/>
    </source>
</evidence>
<keyword evidence="9 10" id="KW-0456">Lyase</keyword>
<dbReference type="InterPro" id="IPR013785">
    <property type="entry name" value="Aldolase_TIM"/>
</dbReference>
<dbReference type="InterPro" id="IPR013485">
    <property type="entry name" value="MoaA_arc"/>
</dbReference>
<feature type="binding site" evidence="10">
    <location>
        <position position="24"/>
    </location>
    <ligand>
        <name>[4Fe-4S] cluster</name>
        <dbReference type="ChEBI" id="CHEBI:49883"/>
        <label>1</label>
        <note>4Fe-4S-S-AdoMet</note>
    </ligand>
</feature>
<evidence type="ECO:0000256" key="6">
    <source>
        <dbReference type="ARBA" id="ARBA00023014"/>
    </source>
</evidence>
<feature type="binding site" evidence="10">
    <location>
        <position position="31"/>
    </location>
    <ligand>
        <name>[4Fe-4S] cluster</name>
        <dbReference type="ChEBI" id="CHEBI:49883"/>
        <label>1</label>
        <note>4Fe-4S-S-AdoMet</note>
    </ligand>
</feature>
<evidence type="ECO:0000256" key="2">
    <source>
        <dbReference type="ARBA" id="ARBA00022691"/>
    </source>
</evidence>
<keyword evidence="3 10" id="KW-0479">Metal-binding</keyword>
<dbReference type="GO" id="GO:0046872">
    <property type="term" value="F:metal ion binding"/>
    <property type="evidence" value="ECO:0007669"/>
    <property type="project" value="UniProtKB-KW"/>
</dbReference>
<dbReference type="SUPFAM" id="SSF102114">
    <property type="entry name" value="Radical SAM enzymes"/>
    <property type="match status" value="1"/>
</dbReference>
<dbReference type="GO" id="GO:0061798">
    <property type="term" value="F:GTP 3',8'-cyclase activity"/>
    <property type="evidence" value="ECO:0007669"/>
    <property type="project" value="UniProtKB-UniRule"/>
</dbReference>
<comment type="caution">
    <text evidence="12">The sequence shown here is derived from an EMBL/GenBank/DDBJ whole genome shotgun (WGS) entry which is preliminary data.</text>
</comment>
<evidence type="ECO:0000313" key="12">
    <source>
        <dbReference type="EMBL" id="MCD1294841.1"/>
    </source>
</evidence>
<keyword evidence="2 10" id="KW-0949">S-adenosyl-L-methionine</keyword>
<evidence type="ECO:0000259" key="11">
    <source>
        <dbReference type="PROSITE" id="PS51918"/>
    </source>
</evidence>
<feature type="binding site" evidence="10">
    <location>
        <position position="155"/>
    </location>
    <ligand>
        <name>GTP</name>
        <dbReference type="ChEBI" id="CHEBI:37565"/>
    </ligand>
</feature>
<reference evidence="12 13" key="1">
    <citation type="submission" date="2017-11" db="EMBL/GenBank/DDBJ databases">
        <title>Isolation and Characterization of Family Methanocellaceae Species from Potential Methane Hydrate Area Offshore Southwestern Taiwan.</title>
        <authorList>
            <person name="Zhang W.-L."/>
            <person name="Chen W.-C."/>
            <person name="Lai M.-C."/>
            <person name="Chen S.-C."/>
        </authorList>
    </citation>
    <scope>NUCLEOTIDE SEQUENCE [LARGE SCALE GENOMIC DNA]</scope>
    <source>
        <strain evidence="12 13">CWC-04</strain>
    </source>
</reference>
<feature type="binding site" evidence="10">
    <location>
        <begin position="250"/>
        <end position="252"/>
    </location>
    <ligand>
        <name>GTP</name>
        <dbReference type="ChEBI" id="CHEBI:37565"/>
    </ligand>
</feature>
<dbReference type="NCBIfam" id="TIGR02668">
    <property type="entry name" value="moaA_archaeal"/>
    <property type="match status" value="1"/>
</dbReference>
<evidence type="ECO:0000313" key="13">
    <source>
        <dbReference type="Proteomes" id="UP001320159"/>
    </source>
</evidence>
<feature type="binding site" evidence="10">
    <location>
        <position position="30"/>
    </location>
    <ligand>
        <name>S-adenosyl-L-methionine</name>
        <dbReference type="ChEBI" id="CHEBI:59789"/>
    </ligand>
</feature>
<feature type="binding site" evidence="10">
    <location>
        <position position="92"/>
    </location>
    <ligand>
        <name>GTP</name>
        <dbReference type="ChEBI" id="CHEBI:37565"/>
    </ligand>
</feature>
<dbReference type="NCBIfam" id="NF001199">
    <property type="entry name" value="PRK00164.2-1"/>
    <property type="match status" value="1"/>
</dbReference>
<dbReference type="SFLD" id="SFLDG01067">
    <property type="entry name" value="SPASM/twitch_domain_containing"/>
    <property type="match status" value="1"/>
</dbReference>
<dbReference type="GO" id="GO:0051539">
    <property type="term" value="F:4 iron, 4 sulfur cluster binding"/>
    <property type="evidence" value="ECO:0007669"/>
    <property type="project" value="UniProtKB-UniRule"/>
</dbReference>
<dbReference type="InterPro" id="IPR006638">
    <property type="entry name" value="Elp3/MiaA/NifB-like_rSAM"/>
</dbReference>
<feature type="binding site" evidence="10">
    <location>
        <position position="17"/>
    </location>
    <ligand>
        <name>GTP</name>
        <dbReference type="ChEBI" id="CHEBI:37565"/>
    </ligand>
</feature>
<gene>
    <name evidence="10" type="primary">moaA</name>
    <name evidence="12" type="ORF">CUJ83_07495</name>
</gene>
<dbReference type="SMART" id="SM00729">
    <property type="entry name" value="Elp3"/>
    <property type="match status" value="1"/>
</dbReference>
<sequence>MSESLVDAYSRKISSLRISITNRCNLKCLYCHNEGEQDSGNEITVEEIARLARITSKYGVDKIKFSGGEPLVRKDFEDILRALPPMRDVSVTTNGTLLAKRAKGLKESGLNRVNVSLDTLSKDRFGFITRCDNSHFDRVLDGISAAIDAGLTPVKINMVYLKDINENEMEDMIDFVRNKPLVLQVIELMNFQGVFKYHADVSAFERSLKERADKMVCREMHRRTKYYLDGAEVEVVRPIDNSEFCMNCNRLRVTSDFKLKPCLLRNDNLVDVRGLSDEELEERLKYAVSIREPFFKL</sequence>
<dbReference type="RefSeq" id="WP_230741675.1">
    <property type="nucleotide sequence ID" value="NZ_PGCK01000005.1"/>
</dbReference>
<feature type="binding site" evidence="10">
    <location>
        <position position="28"/>
    </location>
    <ligand>
        <name>[4Fe-4S] cluster</name>
        <dbReference type="ChEBI" id="CHEBI:49883"/>
        <label>1</label>
        <note>4Fe-4S-S-AdoMet</note>
    </ligand>
</feature>
<comment type="caution">
    <text evidence="10">Lacks conserved residue(s) required for the propagation of feature annotation.</text>
</comment>
<dbReference type="Gene3D" id="3.20.20.70">
    <property type="entry name" value="Aldolase class I"/>
    <property type="match status" value="1"/>
</dbReference>
<dbReference type="Pfam" id="PF06463">
    <property type="entry name" value="Mob_synth_C"/>
    <property type="match status" value="1"/>
</dbReference>
<dbReference type="HAMAP" id="MF_01225_A">
    <property type="entry name" value="MoaA_A"/>
    <property type="match status" value="1"/>
</dbReference>
<keyword evidence="1 10" id="KW-0004">4Fe-4S</keyword>
<dbReference type="PANTHER" id="PTHR22960">
    <property type="entry name" value="MOLYBDOPTERIN COFACTOR SYNTHESIS PROTEIN A"/>
    <property type="match status" value="1"/>
</dbReference>
<keyword evidence="13" id="KW-1185">Reference proteome</keyword>
<dbReference type="Pfam" id="PF04055">
    <property type="entry name" value="Radical_SAM"/>
    <property type="match status" value="1"/>
</dbReference>
<accession>A0AAP2RC50</accession>
<dbReference type="CDD" id="cd01335">
    <property type="entry name" value="Radical_SAM"/>
    <property type="match status" value="1"/>
</dbReference>
<evidence type="ECO:0000256" key="5">
    <source>
        <dbReference type="ARBA" id="ARBA00023004"/>
    </source>
</evidence>
<evidence type="ECO:0000256" key="10">
    <source>
        <dbReference type="HAMAP-Rule" id="MF_01225"/>
    </source>
</evidence>
<dbReference type="AlphaFoldDB" id="A0AAP2RC50"/>
<keyword evidence="8 10" id="KW-0501">Molybdenum cofactor biosynthesis</keyword>
<dbReference type="GO" id="GO:0061799">
    <property type="term" value="F:cyclic pyranopterin monophosphate synthase activity"/>
    <property type="evidence" value="ECO:0007669"/>
    <property type="project" value="TreeGrafter"/>
</dbReference>
<keyword evidence="4 10" id="KW-0547">Nucleotide-binding</keyword>
<protein>
    <recommendedName>
        <fullName evidence="10">Probable GTP 3',8-cyclase</fullName>
        <ecNumber evidence="10">4.1.99.22</ecNumber>
    </recommendedName>
    <alternativeName>
        <fullName evidence="10">Molybdenum cofactor biosynthesis protein A</fullName>
    </alternativeName>
</protein>
<organism evidence="12 13">
    <name type="scientific">Methanooceanicella nereidis</name>
    <dbReference type="NCBI Taxonomy" id="2052831"/>
    <lineage>
        <taxon>Archaea</taxon>
        <taxon>Methanobacteriati</taxon>
        <taxon>Methanobacteriota</taxon>
        <taxon>Stenosarchaea group</taxon>
        <taxon>Methanomicrobia</taxon>
        <taxon>Methanocellales</taxon>
        <taxon>Methanocellaceae</taxon>
        <taxon>Methanooceanicella</taxon>
    </lineage>
</organism>
<feature type="binding site" evidence="10">
    <location>
        <position position="116"/>
    </location>
    <ligand>
        <name>S-adenosyl-L-methionine</name>
        <dbReference type="ChEBI" id="CHEBI:59789"/>
    </ligand>
</feature>
<dbReference type="PROSITE" id="PS51918">
    <property type="entry name" value="RADICAL_SAM"/>
    <property type="match status" value="1"/>
</dbReference>
<feature type="binding site" evidence="10">
    <location>
        <position position="64"/>
    </location>
    <ligand>
        <name>GTP</name>
        <dbReference type="ChEBI" id="CHEBI:37565"/>
    </ligand>
</feature>
<dbReference type="GO" id="GO:1904047">
    <property type="term" value="F:S-adenosyl-L-methionine binding"/>
    <property type="evidence" value="ECO:0007669"/>
    <property type="project" value="UniProtKB-UniRule"/>
</dbReference>
<dbReference type="EC" id="4.1.99.22" evidence="10"/>
<dbReference type="SFLD" id="SFLDG01386">
    <property type="entry name" value="main_SPASM_domain-containing"/>
    <property type="match status" value="1"/>
</dbReference>
<dbReference type="EMBL" id="PGCK01000005">
    <property type="protein sequence ID" value="MCD1294841.1"/>
    <property type="molecule type" value="Genomic_DNA"/>
</dbReference>
<evidence type="ECO:0000256" key="4">
    <source>
        <dbReference type="ARBA" id="ARBA00022741"/>
    </source>
</evidence>
<evidence type="ECO:0000256" key="8">
    <source>
        <dbReference type="ARBA" id="ARBA00023150"/>
    </source>
</evidence>
<comment type="cofactor">
    <cofactor evidence="10">
        <name>[4Fe-4S] cluster</name>
        <dbReference type="ChEBI" id="CHEBI:49883"/>
    </cofactor>
    <text evidence="10">Binds 2 [4Fe-4S] clusters. Binds 1 [4Fe-4S] cluster coordinated with 3 cysteines and an exchangeable S-adenosyl-L-methionine and 1 [4Fe-4S] cluster coordinated with 3 cysteines and the GTP-derived substrate.</text>
</comment>
<proteinExistence type="inferred from homology"/>
<feature type="binding site" evidence="10">
    <location>
        <position position="68"/>
    </location>
    <ligand>
        <name>S-adenosyl-L-methionine</name>
        <dbReference type="ChEBI" id="CHEBI:59789"/>
    </ligand>
</feature>
<dbReference type="SFLD" id="SFLDG01383">
    <property type="entry name" value="cyclic_pyranopterin_phosphate"/>
    <property type="match status" value="1"/>
</dbReference>
<evidence type="ECO:0000256" key="3">
    <source>
        <dbReference type="ARBA" id="ARBA00022723"/>
    </source>
</evidence>
<feature type="binding site" evidence="10">
    <location>
        <position position="262"/>
    </location>
    <ligand>
        <name>[4Fe-4S] cluster</name>
        <dbReference type="ChEBI" id="CHEBI:49883"/>
        <label>2</label>
        <note>4Fe-4S-substrate</note>
    </ligand>
</feature>
<comment type="similarity">
    <text evidence="10">Belongs to the radical SAM superfamily. MoaA family.</text>
</comment>
<feature type="binding site" evidence="10">
    <location>
        <position position="245"/>
    </location>
    <ligand>
        <name>[4Fe-4S] cluster</name>
        <dbReference type="ChEBI" id="CHEBI:49883"/>
        <label>2</label>
        <note>4Fe-4S-substrate</note>
    </ligand>
</feature>
<dbReference type="GO" id="GO:0006777">
    <property type="term" value="P:Mo-molybdopterin cofactor biosynthetic process"/>
    <property type="evidence" value="ECO:0007669"/>
    <property type="project" value="UniProtKB-UniRule"/>
</dbReference>
<feature type="domain" description="Radical SAM core" evidence="11">
    <location>
        <begin position="8"/>
        <end position="223"/>
    </location>
</feature>
<dbReference type="CDD" id="cd21117">
    <property type="entry name" value="Twitch_MoaA"/>
    <property type="match status" value="1"/>
</dbReference>